<feature type="coiled-coil region" evidence="1">
    <location>
        <begin position="53"/>
        <end position="80"/>
    </location>
</feature>
<gene>
    <name evidence="3" type="ORF">B296_00011351</name>
</gene>
<proteinExistence type="predicted"/>
<evidence type="ECO:0000256" key="2">
    <source>
        <dbReference type="SAM" id="MobiDB-lite"/>
    </source>
</evidence>
<evidence type="ECO:0000313" key="3">
    <source>
        <dbReference type="EMBL" id="RRT59600.1"/>
    </source>
</evidence>
<reference evidence="3 4" key="1">
    <citation type="journal article" date="2014" name="Agronomy (Basel)">
        <title>A Draft Genome Sequence for Ensete ventricosum, the Drought-Tolerant Tree Against Hunger.</title>
        <authorList>
            <person name="Harrison J."/>
            <person name="Moore K.A."/>
            <person name="Paszkiewicz K."/>
            <person name="Jones T."/>
            <person name="Grant M."/>
            <person name="Ambacheew D."/>
            <person name="Muzemil S."/>
            <person name="Studholme D.J."/>
        </authorList>
    </citation>
    <scope>NUCLEOTIDE SEQUENCE [LARGE SCALE GENOMIC DNA]</scope>
</reference>
<accession>A0A426Z6I0</accession>
<protein>
    <submittedName>
        <fullName evidence="3">Uncharacterized protein</fullName>
    </submittedName>
</protein>
<dbReference type="EMBL" id="AMZH03008148">
    <property type="protein sequence ID" value="RRT59600.1"/>
    <property type="molecule type" value="Genomic_DNA"/>
</dbReference>
<sequence length="163" mass="17504">MRTPSLAPIYVPISCFSRSLASMEPTSVDFDLSIGSVRFSGNPAVKAKYADDDVTLEAELDSANEENKVLKETLAAMVAKYGALRRQMTDLLPNHTSSEGGSVSSGTKDAADTGMRAGEGEHNPKVSKLCVRTDPSDSSLVSPPYFLVYGFCFRDKLLACLSL</sequence>
<dbReference type="AlphaFoldDB" id="A0A426Z6I0"/>
<feature type="compositionally biased region" description="Low complexity" evidence="2">
    <location>
        <begin position="97"/>
        <end position="106"/>
    </location>
</feature>
<dbReference type="Proteomes" id="UP000287651">
    <property type="component" value="Unassembled WGS sequence"/>
</dbReference>
<comment type="caution">
    <text evidence="3">The sequence shown here is derived from an EMBL/GenBank/DDBJ whole genome shotgun (WGS) entry which is preliminary data.</text>
</comment>
<name>A0A426Z6I0_ENSVE</name>
<organism evidence="3 4">
    <name type="scientific">Ensete ventricosum</name>
    <name type="common">Abyssinian banana</name>
    <name type="synonym">Musa ensete</name>
    <dbReference type="NCBI Taxonomy" id="4639"/>
    <lineage>
        <taxon>Eukaryota</taxon>
        <taxon>Viridiplantae</taxon>
        <taxon>Streptophyta</taxon>
        <taxon>Embryophyta</taxon>
        <taxon>Tracheophyta</taxon>
        <taxon>Spermatophyta</taxon>
        <taxon>Magnoliopsida</taxon>
        <taxon>Liliopsida</taxon>
        <taxon>Zingiberales</taxon>
        <taxon>Musaceae</taxon>
        <taxon>Ensete</taxon>
    </lineage>
</organism>
<keyword evidence="1" id="KW-0175">Coiled coil</keyword>
<evidence type="ECO:0000256" key="1">
    <source>
        <dbReference type="SAM" id="Coils"/>
    </source>
</evidence>
<feature type="region of interest" description="Disordered" evidence="2">
    <location>
        <begin position="92"/>
        <end position="128"/>
    </location>
</feature>
<evidence type="ECO:0000313" key="4">
    <source>
        <dbReference type="Proteomes" id="UP000287651"/>
    </source>
</evidence>